<keyword evidence="1 2" id="KW-0732">Signal</keyword>
<evidence type="ECO:0000313" key="5">
    <source>
        <dbReference type="Proteomes" id="UP000095209"/>
    </source>
</evidence>
<dbReference type="OrthoDB" id="2079983at2"/>
<accession>A0A1E5LFK6</accession>
<keyword evidence="5" id="KW-1185">Reference proteome</keyword>
<dbReference type="STRING" id="1305675.BFG57_02335"/>
<evidence type="ECO:0000256" key="2">
    <source>
        <dbReference type="SAM" id="SignalP"/>
    </source>
</evidence>
<dbReference type="Gene3D" id="2.60.40.1220">
    <property type="match status" value="3"/>
</dbReference>
<dbReference type="RefSeq" id="WP_069717294.1">
    <property type="nucleotide sequence ID" value="NZ_MJEH01000022.1"/>
</dbReference>
<dbReference type="InterPro" id="IPR032812">
    <property type="entry name" value="SbsA_Ig"/>
</dbReference>
<dbReference type="PANTHER" id="PTHR43308">
    <property type="entry name" value="OUTER MEMBRANE PROTEIN ALPHA-RELATED"/>
    <property type="match status" value="1"/>
</dbReference>
<feature type="chain" id="PRO_5009180952" description="SLH domain-containing protein" evidence="2">
    <location>
        <begin position="33"/>
        <end position="938"/>
    </location>
</feature>
<feature type="signal peptide" evidence="2">
    <location>
        <begin position="1"/>
        <end position="32"/>
    </location>
</feature>
<dbReference type="AlphaFoldDB" id="A0A1E5LFK6"/>
<dbReference type="Pfam" id="PF13205">
    <property type="entry name" value="Big_5"/>
    <property type="match status" value="1"/>
</dbReference>
<evidence type="ECO:0000256" key="1">
    <source>
        <dbReference type="ARBA" id="ARBA00022729"/>
    </source>
</evidence>
<reference evidence="4 5" key="1">
    <citation type="submission" date="2016-08" db="EMBL/GenBank/DDBJ databases">
        <title>Genome of Bacillus solimangrovi GH2-4.</title>
        <authorList>
            <person name="Lim S."/>
            <person name="Kim B.-C."/>
        </authorList>
    </citation>
    <scope>NUCLEOTIDE SEQUENCE [LARGE SCALE GENOMIC DNA]</scope>
    <source>
        <strain evidence="4 5">GH2-4</strain>
    </source>
</reference>
<dbReference type="Proteomes" id="UP000095209">
    <property type="component" value="Unassembled WGS sequence"/>
</dbReference>
<dbReference type="InterPro" id="IPR051465">
    <property type="entry name" value="Cell_Envelope_Struct_Comp"/>
</dbReference>
<feature type="domain" description="SLH" evidence="3">
    <location>
        <begin position="157"/>
        <end position="217"/>
    </location>
</feature>
<dbReference type="EMBL" id="MJEH01000022">
    <property type="protein sequence ID" value="OEH92852.1"/>
    <property type="molecule type" value="Genomic_DNA"/>
</dbReference>
<protein>
    <recommendedName>
        <fullName evidence="3">SLH domain-containing protein</fullName>
    </recommendedName>
</protein>
<dbReference type="PROSITE" id="PS51272">
    <property type="entry name" value="SLH"/>
    <property type="match status" value="3"/>
</dbReference>
<comment type="caution">
    <text evidence="4">The sequence shown here is derived from an EMBL/GenBank/DDBJ whole genome shotgun (WGS) entry which is preliminary data.</text>
</comment>
<evidence type="ECO:0000259" key="3">
    <source>
        <dbReference type="PROSITE" id="PS51272"/>
    </source>
</evidence>
<feature type="domain" description="SLH" evidence="3">
    <location>
        <begin position="32"/>
        <end position="92"/>
    </location>
</feature>
<dbReference type="InterPro" id="IPR001119">
    <property type="entry name" value="SLH_dom"/>
</dbReference>
<evidence type="ECO:0000313" key="4">
    <source>
        <dbReference type="EMBL" id="OEH92852.1"/>
    </source>
</evidence>
<proteinExistence type="predicted"/>
<gene>
    <name evidence="4" type="ORF">BFG57_02335</name>
</gene>
<organism evidence="4 5">
    <name type="scientific">Bacillus solimangrovi</name>
    <dbReference type="NCBI Taxonomy" id="1305675"/>
    <lineage>
        <taxon>Bacteria</taxon>
        <taxon>Bacillati</taxon>
        <taxon>Bacillota</taxon>
        <taxon>Bacilli</taxon>
        <taxon>Bacillales</taxon>
        <taxon>Bacillaceae</taxon>
        <taxon>Bacillus</taxon>
    </lineage>
</organism>
<sequence length="938" mass="102658">MAYQPKSLRKFMAASISTAVVASAVAPVVANAEAAFTDVETSDWFYDSINYLTDKGVIDGFEDGSFRPSEDVTRAQAAKILAVTLGLDTENVEAIDFPDVEEGDWFYNYVAALTATNVIEGFEDGTFRPDETLTRAQMAKMIAVAYGIEAEGEVELPFNDLKGATWAEEHIAALFGAGIVEGVAEGEYAPLANVTRAQVAAFVYKTEKADDNEEPAAPEELAIEGVEAANLIQVEVTFNQENFDEDEVNDIDNYELEDADGDELDIKDIDIEGNKAILTLEEAAKNNSDATLTVDANVTGEKAEFDLKFIDNEIPELTDVAVVGKNTVKVKFSEPMDFGEVGEDKLADEKYEDSFEIKMGKKTYSVKEIEVLKNGTEANVKVNGSFTEGELELDINSGLEDFAGFDLVPTTKTIEVVVDTEAPEVVDFKDAEPNKVTLVFNEDIELDGAKNEDFYHTNTKNMVNKFEVEGNELTLYFDDNEMPDGTAYVYIEKDVIVDLWDNKVEDKIRTAVEVTRDEEAPEVDEIEATENEVVVTFSETVDEDSAEDEDNYTILDADGDEIEDAIRVAKSQGAEVTLKFSDDLDNGTYTLVIDGVEDTEGNAIENHSEEFTIDDEEDPSVAEVLVNSNAAGDEHTLIVRYSEEMDVDGKYSILDLATYDLVSKDQDGKVVNRMNLEDIADEKDVDVDIDAIENNEAVEITIEGKNIDGYGFLSVARAADTAGNYTAVGSEALIKDAKTTNFDIQDVVATAKDELEVQFETYVDEIKASDFAVLNADDEVIATISSVEEIDSDEVIFELSDEIPADTTGLKLEVTAENPSTNSVFGTTIKADASKDITDDIAPSVVEDDNEVQEVKVDATNKKVEITFDEDVQYVTNGTFEINGGNVDIKEITVAGNVVTITVADDETVEIGDDIEQLAAIADKQGNKTDKLKLEVEK</sequence>
<name>A0A1E5LFK6_9BACI</name>
<dbReference type="InterPro" id="IPR014755">
    <property type="entry name" value="Cu-Rt/internalin_Ig-like"/>
</dbReference>
<dbReference type="Pfam" id="PF00395">
    <property type="entry name" value="SLH"/>
    <property type="match status" value="3"/>
</dbReference>
<feature type="domain" description="SLH" evidence="3">
    <location>
        <begin position="93"/>
        <end position="156"/>
    </location>
</feature>